<evidence type="ECO:0000256" key="4">
    <source>
        <dbReference type="ARBA" id="ARBA00022741"/>
    </source>
</evidence>
<dbReference type="Gene3D" id="3.40.50.300">
    <property type="entry name" value="P-loop containing nucleotide triphosphate hydrolases"/>
    <property type="match status" value="1"/>
</dbReference>
<dbReference type="InterPro" id="IPR058922">
    <property type="entry name" value="WHD_DRP"/>
</dbReference>
<feature type="domain" description="Disease resistance R13L4/SHOC-2-like LRR" evidence="12">
    <location>
        <begin position="733"/>
        <end position="970"/>
    </location>
</feature>
<evidence type="ECO:0000256" key="7">
    <source>
        <dbReference type="SAM" id="Coils"/>
    </source>
</evidence>
<dbReference type="Pfam" id="PF00931">
    <property type="entry name" value="NB-ARC"/>
    <property type="match status" value="1"/>
</dbReference>
<feature type="region of interest" description="Disordered" evidence="8">
    <location>
        <begin position="1467"/>
        <end position="1488"/>
    </location>
</feature>
<dbReference type="Gene3D" id="3.80.10.10">
    <property type="entry name" value="Ribonuclease Inhibitor"/>
    <property type="match status" value="2"/>
</dbReference>
<evidence type="ECO:0000256" key="2">
    <source>
        <dbReference type="ARBA" id="ARBA00022614"/>
    </source>
</evidence>
<feature type="domain" description="Disease resistance R13L4/SHOC-2-like LRR" evidence="12">
    <location>
        <begin position="1207"/>
        <end position="1446"/>
    </location>
</feature>
<dbReference type="Gene3D" id="1.20.5.4130">
    <property type="match status" value="1"/>
</dbReference>
<dbReference type="CDD" id="cd14798">
    <property type="entry name" value="RX-CC_like"/>
    <property type="match status" value="1"/>
</dbReference>
<dbReference type="InterPro" id="IPR042197">
    <property type="entry name" value="Apaf_helical"/>
</dbReference>
<comment type="similarity">
    <text evidence="1">Belongs to the disease resistance NB-LRR family.</text>
</comment>
<dbReference type="InterPro" id="IPR027417">
    <property type="entry name" value="P-loop_NTPase"/>
</dbReference>
<dbReference type="InterPro" id="IPR041118">
    <property type="entry name" value="Rx_N"/>
</dbReference>
<dbReference type="EMBL" id="KD019547">
    <property type="protein sequence ID" value="EMS67390.1"/>
    <property type="molecule type" value="Genomic_DNA"/>
</dbReference>
<dbReference type="InterPro" id="IPR002182">
    <property type="entry name" value="NB-ARC"/>
</dbReference>
<dbReference type="Gene3D" id="1.10.10.10">
    <property type="entry name" value="Winged helix-like DNA-binding domain superfamily/Winged helix DNA-binding domain"/>
    <property type="match status" value="1"/>
</dbReference>
<dbReference type="PRINTS" id="PR00364">
    <property type="entry name" value="DISEASERSIST"/>
</dbReference>
<feature type="domain" description="Disease resistance R13L4/SHOC-2-like LRR" evidence="12">
    <location>
        <begin position="569"/>
        <end position="678"/>
    </location>
</feature>
<dbReference type="PANTHER" id="PTHR23155">
    <property type="entry name" value="DISEASE RESISTANCE PROTEIN RP"/>
    <property type="match status" value="1"/>
</dbReference>
<evidence type="ECO:0000256" key="3">
    <source>
        <dbReference type="ARBA" id="ARBA00022737"/>
    </source>
</evidence>
<reference evidence="13" key="1">
    <citation type="journal article" date="2013" name="Nature">
        <title>Draft genome of the wheat A-genome progenitor Triticum urartu.</title>
        <authorList>
            <person name="Ling H.Q."/>
            <person name="Zhao S."/>
            <person name="Liu D."/>
            <person name="Wang J."/>
            <person name="Sun H."/>
            <person name="Zhang C."/>
            <person name="Fan H."/>
            <person name="Li D."/>
            <person name="Dong L."/>
            <person name="Tao Y."/>
            <person name="Gao C."/>
            <person name="Wu H."/>
            <person name="Li Y."/>
            <person name="Cui Y."/>
            <person name="Guo X."/>
            <person name="Zheng S."/>
            <person name="Wang B."/>
            <person name="Yu K."/>
            <person name="Liang Q."/>
            <person name="Yang W."/>
            <person name="Lou X."/>
            <person name="Chen J."/>
            <person name="Feng M."/>
            <person name="Jian J."/>
            <person name="Zhang X."/>
            <person name="Luo G."/>
            <person name="Jiang Y."/>
            <person name="Liu J."/>
            <person name="Wang Z."/>
            <person name="Sha Y."/>
            <person name="Zhang B."/>
            <person name="Wu H."/>
            <person name="Tang D."/>
            <person name="Shen Q."/>
            <person name="Xue P."/>
            <person name="Zou S."/>
            <person name="Wang X."/>
            <person name="Liu X."/>
            <person name="Wang F."/>
            <person name="Yang Y."/>
            <person name="An X."/>
            <person name="Dong Z."/>
            <person name="Zhang K."/>
            <person name="Zhang X."/>
            <person name="Luo M.C."/>
            <person name="Dvorak J."/>
            <person name="Tong Y."/>
            <person name="Wang J."/>
            <person name="Yang H."/>
            <person name="Li Z."/>
            <person name="Wang D."/>
            <person name="Zhang A."/>
            <person name="Wang J."/>
        </authorList>
    </citation>
    <scope>NUCLEOTIDE SEQUENCE</scope>
</reference>
<evidence type="ECO:0000259" key="11">
    <source>
        <dbReference type="Pfam" id="PF23559"/>
    </source>
</evidence>
<evidence type="ECO:0000256" key="5">
    <source>
        <dbReference type="ARBA" id="ARBA00022821"/>
    </source>
</evidence>
<dbReference type="Gene3D" id="1.10.8.430">
    <property type="entry name" value="Helical domain of apoptotic protease-activating factors"/>
    <property type="match status" value="1"/>
</dbReference>
<dbReference type="GO" id="GO:0043531">
    <property type="term" value="F:ADP binding"/>
    <property type="evidence" value="ECO:0007669"/>
    <property type="project" value="InterPro"/>
</dbReference>
<evidence type="ECO:0000313" key="13">
    <source>
        <dbReference type="EMBL" id="EMS67390.1"/>
    </source>
</evidence>
<dbReference type="eggNOG" id="KOG4658">
    <property type="taxonomic scope" value="Eukaryota"/>
</dbReference>
<keyword evidence="3" id="KW-0677">Repeat</keyword>
<evidence type="ECO:0000259" key="10">
    <source>
        <dbReference type="Pfam" id="PF18052"/>
    </source>
</evidence>
<dbReference type="SUPFAM" id="SSF52540">
    <property type="entry name" value="P-loop containing nucleoside triphosphate hydrolases"/>
    <property type="match status" value="1"/>
</dbReference>
<dbReference type="GO" id="GO:0042742">
    <property type="term" value="P:defense response to bacterium"/>
    <property type="evidence" value="ECO:0007669"/>
    <property type="project" value="UniProtKB-ARBA"/>
</dbReference>
<keyword evidence="5" id="KW-0611">Plant defense</keyword>
<evidence type="ECO:0000256" key="8">
    <source>
        <dbReference type="SAM" id="MobiDB-lite"/>
    </source>
</evidence>
<evidence type="ECO:0000259" key="12">
    <source>
        <dbReference type="Pfam" id="PF23598"/>
    </source>
</evidence>
<feature type="domain" description="Disease resistance N-terminal" evidence="10">
    <location>
        <begin position="15"/>
        <end position="99"/>
    </location>
</feature>
<dbReference type="InterPro" id="IPR055414">
    <property type="entry name" value="LRR_R13L4/SHOC2-like"/>
</dbReference>
<evidence type="ECO:0000256" key="1">
    <source>
        <dbReference type="ARBA" id="ARBA00008894"/>
    </source>
</evidence>
<protein>
    <submittedName>
        <fullName evidence="13">Disease resistance protein RPM1</fullName>
    </submittedName>
</protein>
<dbReference type="GO" id="GO:0009626">
    <property type="term" value="P:plant-type hypersensitive response"/>
    <property type="evidence" value="ECO:0007669"/>
    <property type="project" value="UniProtKB-ARBA"/>
</dbReference>
<dbReference type="InterPro" id="IPR044974">
    <property type="entry name" value="Disease_R_plants"/>
</dbReference>
<dbReference type="SUPFAM" id="SSF52058">
    <property type="entry name" value="L domain-like"/>
    <property type="match status" value="2"/>
</dbReference>
<dbReference type="FunFam" id="1.10.10.10:FF:000322">
    <property type="entry name" value="Probable disease resistance protein At1g63360"/>
    <property type="match status" value="1"/>
</dbReference>
<dbReference type="InterPro" id="IPR032675">
    <property type="entry name" value="LRR_dom_sf"/>
</dbReference>
<evidence type="ECO:0000256" key="6">
    <source>
        <dbReference type="ARBA" id="ARBA00023054"/>
    </source>
</evidence>
<feature type="coiled-coil region" evidence="7">
    <location>
        <begin position="105"/>
        <end position="132"/>
    </location>
</feature>
<dbReference type="Pfam" id="PF23559">
    <property type="entry name" value="WHD_DRP"/>
    <property type="match status" value="1"/>
</dbReference>
<dbReference type="OMA" id="MERRMIK"/>
<feature type="domain" description="NB-ARC" evidence="9">
    <location>
        <begin position="229"/>
        <end position="366"/>
    </location>
</feature>
<keyword evidence="6 7" id="KW-0175">Coiled coil</keyword>
<keyword evidence="4" id="KW-0547">Nucleotide-binding</keyword>
<dbReference type="InterPro" id="IPR036388">
    <property type="entry name" value="WH-like_DNA-bd_sf"/>
</dbReference>
<feature type="domain" description="Disease resistance protein winged helix" evidence="11">
    <location>
        <begin position="454"/>
        <end position="524"/>
    </location>
</feature>
<proteinExistence type="inferred from homology"/>
<name>M8AQJ5_TRIUA</name>
<keyword evidence="2" id="KW-0433">Leucine-rich repeat</keyword>
<accession>M8AQJ5</accession>
<dbReference type="STRING" id="4572.M8AQJ5"/>
<organism evidence="13">
    <name type="scientific">Triticum urartu</name>
    <name type="common">Red wild einkorn</name>
    <name type="synonym">Crithodium urartu</name>
    <dbReference type="NCBI Taxonomy" id="4572"/>
    <lineage>
        <taxon>Eukaryota</taxon>
        <taxon>Viridiplantae</taxon>
        <taxon>Streptophyta</taxon>
        <taxon>Embryophyta</taxon>
        <taxon>Tracheophyta</taxon>
        <taxon>Spermatophyta</taxon>
        <taxon>Magnoliopsida</taxon>
        <taxon>Liliopsida</taxon>
        <taxon>Poales</taxon>
        <taxon>Poaceae</taxon>
        <taxon>BOP clade</taxon>
        <taxon>Pooideae</taxon>
        <taxon>Triticodae</taxon>
        <taxon>Triticeae</taxon>
        <taxon>Triticinae</taxon>
        <taxon>Triticum</taxon>
    </lineage>
</organism>
<dbReference type="Pfam" id="PF18052">
    <property type="entry name" value="Rx_N"/>
    <property type="match status" value="1"/>
</dbReference>
<evidence type="ECO:0000259" key="9">
    <source>
        <dbReference type="Pfam" id="PF00931"/>
    </source>
</evidence>
<dbReference type="GO" id="GO:0002758">
    <property type="term" value="P:innate immune response-activating signaling pathway"/>
    <property type="evidence" value="ECO:0007669"/>
    <property type="project" value="UniProtKB-ARBA"/>
</dbReference>
<dbReference type="PANTHER" id="PTHR23155:SF963">
    <property type="entry name" value="OS06G0287000 PROTEIN"/>
    <property type="match status" value="1"/>
</dbReference>
<dbReference type="InterPro" id="IPR038005">
    <property type="entry name" value="RX-like_CC"/>
</dbReference>
<dbReference type="Pfam" id="PF23598">
    <property type="entry name" value="LRR_14"/>
    <property type="match status" value="3"/>
</dbReference>
<gene>
    <name evidence="13" type="ORF">TRIUR3_06658</name>
</gene>
<sequence length="1532" mass="172345">MAETVVSMARSMLGGAISMAASAAATEMSLLIGVRKDIWFIKDELKTMQAFLVAAEKTKKKNMLLEVWAEQVRDLAYGIEDCLDEFMVHVGSQSRSRRLLKLNDRHRIASQIRDLKARVEEVSNRNARYNLINADASSNIDEVNASMEDVRSHSAGNIDEAELVGFVKPKEELIKMVDVNSRDGLSKVICVVGMGGLGKTTLAGKAYASKEDIVNKFACCAWVYASKEDIVNKFACCAWVTVSQSFSKIEMLKEMISQLLGTESLRKCLKELEQKAVQVEHLANYLREKLEDKRYFIVLDDLWTIDAWNWIKYIAFPIRNNKGSRIIVTTRDVGLAAQCTSESLIYHLKHLQIEDATNLLLRKSGKTREDMKNDKKMMAVVNKIVKKCGGLPLAILTIGGMLGNKKATEWESIYTQIPSELESNPSLEAMRRIVTLSYNNLPSHLKSCFLYLSIFPEDFEIKRRRLVDRWITEGFVRARGGVNIEDVGISYFTELINRSMIQPSKVSIEGHVKSCRVHDIMHDVMVSISREENFVYLAGDNATTVSEGNFRHVAYNGSKCQKLGMDCSHVRSLTMFGERSLDPSPSVCSSDMRMLRALDLENAQFQVTQKDISNIGLLRHLKYVNFSDPQGYSHIYKLPRSIGKLQGLRTLDIRGSYITKLPTEICKLKSLHSLRFTTNGSYEYFDLDDPKNCLLATSCLPIFFTPLFDPSDRAEVIAELHMAWCSHWSESDGVRVPKGISKLKELQVLEVVDINRTSGKAIKELGELVQLRKLSVVTQGATKQKCEVLCDAIQKLTCLRSLEVHGSLEWMHVVSSPPPLLRSLKLEGCLGEVPGWFGNLMYLVKLHLWSSEIKEEGKIMEILGPLPNLMHLRLEKGSYIGKKLGFKTEAFPNLKKLDILYLEQVRELIFEEGTSPQLGKIEITFCWLESGINSIDNLASLKEIWLNWYAQVARLGVLQRELDAHPNNPVLRLQKERSYHDLDEGTEGEESSYLHPEHAATGEASSSQVAIVTTGSHSRQDPDIREVQGSTLVEDDFWLEQITDLLIKWRYACSVYVLQSGREMQWTIQENIPLSIKEIRILQIWEKMERRMIKLMMQLLRLMAAHYLIFCQSCIISKRQLEEAGEKSWKMQWATPRKMLLLLKVHIRTVMPQFAVALSSPSSLLGGSFRYGARCPTRRLNAHIVHLCMPMVFTPFLNPGFHVESGGVKVPRGIGDLHDLQILEVVDIKRTSSRAIKELGGLMQLRKLSVVTAGANMRKCKVLCASIEKLPSLGSLRVDAGTNSLQWLHSISSPPPILRSIKLVGFLVEMPDWLENLIHLVKIQLQHSGLKGGKTMELLGELPKIMFLGLHANAYAEEQLVFGEEAFQNLRQLDFNGSTGVREVRFEEGTSPHMETMQFGHCELESGVIGVKHLRRLKEISLGSAGKVANLGVLQGEVDAHPNRPILRLKDDRRYHDLGDIVQGSTAAVQAGESSPHPDSAAGESSSSQVIVLRTTEIEINSSQDSDIREVQGSALVEDDFWSCNSDNDNDA</sequence>
<feature type="region of interest" description="Disordered" evidence="8">
    <location>
        <begin position="982"/>
        <end position="1006"/>
    </location>
</feature>